<evidence type="ECO:0000313" key="3">
    <source>
        <dbReference type="Proteomes" id="UP000502297"/>
    </source>
</evidence>
<dbReference type="Gene3D" id="2.40.50.200">
    <property type="entry name" value="Bacterial OB-fold"/>
    <property type="match status" value="1"/>
</dbReference>
<reference evidence="2 3" key="1">
    <citation type="submission" date="2020-03" db="EMBL/GenBank/DDBJ databases">
        <authorList>
            <person name="Zhu W."/>
        </authorList>
    </citation>
    <scope>NUCLEOTIDE SEQUENCE [LARGE SCALE GENOMIC DNA]</scope>
    <source>
        <strain evidence="2 3">323-1</strain>
    </source>
</reference>
<sequence length="133" mass="14410">MTSADPVAASQTVAQAQVKNQVAVNQSAVTPVNTATNQVINQNAIAPALVTVKQALNLQDDSRVVLKGNIVKSLGNEKYTFKDKTGSMTVEIDDELWNGQPISSNTLVTIDGEVDIDYKPMKRIEIDVDYVSF</sequence>
<dbReference type="Proteomes" id="UP000502297">
    <property type="component" value="Chromosome"/>
</dbReference>
<name>A0A6G8RZR3_9GAMM</name>
<dbReference type="EMBL" id="CP049801">
    <property type="protein sequence ID" value="QIO07442.1"/>
    <property type="molecule type" value="Genomic_DNA"/>
</dbReference>
<dbReference type="InterPro" id="IPR036700">
    <property type="entry name" value="BOBF_sf"/>
</dbReference>
<keyword evidence="3" id="KW-1185">Reference proteome</keyword>
<accession>A0A6G8RZR3</accession>
<dbReference type="PANTHER" id="PTHR36571:SF1">
    <property type="entry name" value="PROTEIN YGIW"/>
    <property type="match status" value="1"/>
</dbReference>
<gene>
    <name evidence="2" type="ORF">G8E00_05605</name>
</gene>
<evidence type="ECO:0000256" key="1">
    <source>
        <dbReference type="ARBA" id="ARBA00022729"/>
    </source>
</evidence>
<dbReference type="KEGG" id="asha:G8E00_05605"/>
<protein>
    <submittedName>
        <fullName evidence="2">NirD/YgiW/YdeI family stress tolerance protein</fullName>
    </submittedName>
</protein>
<dbReference type="RefSeq" id="WP_166011683.1">
    <property type="nucleotide sequence ID" value="NZ_CP049801.1"/>
</dbReference>
<proteinExistence type="predicted"/>
<evidence type="ECO:0000313" key="2">
    <source>
        <dbReference type="EMBL" id="QIO07442.1"/>
    </source>
</evidence>
<dbReference type="InterPro" id="IPR005220">
    <property type="entry name" value="CarO-like"/>
</dbReference>
<dbReference type="SUPFAM" id="SSF101756">
    <property type="entry name" value="Hypothetical protein YgiW"/>
    <property type="match status" value="1"/>
</dbReference>
<keyword evidence="1" id="KW-0732">Signal</keyword>
<organism evidence="2 3">
    <name type="scientific">Acinetobacter shaoyimingii</name>
    <dbReference type="NCBI Taxonomy" id="2715164"/>
    <lineage>
        <taxon>Bacteria</taxon>
        <taxon>Pseudomonadati</taxon>
        <taxon>Pseudomonadota</taxon>
        <taxon>Gammaproteobacteria</taxon>
        <taxon>Moraxellales</taxon>
        <taxon>Moraxellaceae</taxon>
        <taxon>Acinetobacter</taxon>
    </lineage>
</organism>
<dbReference type="AlphaFoldDB" id="A0A6G8RZR3"/>
<dbReference type="PANTHER" id="PTHR36571">
    <property type="entry name" value="PROTEIN YGIW"/>
    <property type="match status" value="1"/>
</dbReference>
<dbReference type="Pfam" id="PF04076">
    <property type="entry name" value="BOF"/>
    <property type="match status" value="1"/>
</dbReference>
<dbReference type="NCBIfam" id="NF033674">
    <property type="entry name" value="stress_OB_fold"/>
    <property type="match status" value="1"/>
</dbReference>